<comment type="similarity">
    <text evidence="8">Belongs to the class-I aminoacyl-tRNA synthetase family. ValS type 1 subfamily.</text>
</comment>
<protein>
    <recommendedName>
        <fullName evidence="8">Valine--tRNA ligase</fullName>
        <ecNumber evidence="8">6.1.1.9</ecNumber>
    </recommendedName>
    <alternativeName>
        <fullName evidence="8">Valyl-tRNA synthetase</fullName>
        <shortName evidence="8">ValRS</shortName>
    </alternativeName>
</protein>
<evidence type="ECO:0000256" key="2">
    <source>
        <dbReference type="ARBA" id="ARBA00022598"/>
    </source>
</evidence>
<dbReference type="SUPFAM" id="SSF52374">
    <property type="entry name" value="Nucleotidylyl transferase"/>
    <property type="match status" value="1"/>
</dbReference>
<evidence type="ECO:0000256" key="7">
    <source>
        <dbReference type="ARBA" id="ARBA00047552"/>
    </source>
</evidence>
<sequence>MSNPNSKNNLTQSIQAALSQLENAYNPAEVEAGMYQGWEESGYFKPTFDKDESFSIALPPPNVTGSLHMGHGFNNAIMDALTRYHRMDGDNTLWQPGTDHAGIATQMVVERRLEAQGIKRRDMTREDFIDKVWEWKEESGGNITSQIRRLGSSVDWSRERFTMDDGLSNAVKEVFVRLFDDGLIYRGKRLVNWDPKFQTALSDLEVENHDEKGSLWHFRYHFTDADLTTQDGKNYLVVATTRPETLLGDTAVAVNPSDERYAHLVGKTITLPITGRVVPIVADDYVEKDFGTGCVKITPAHDFNDYELGRRHSLPLINILDERANILAAMEVYPDLQTREPELETTPSEYAGLERFAARKFLVEQAGEQGWLEDIEDYALKAPRAERGGTIVEPWLTDQWYVAVKELAKPAIDAVEDGSIEFVPAQYKNMYMSWMTDLQDWCISRQLWWGHRIPAWYDDATGEIYVARDEAEVRSKYNLSDDIVLRQDNDVLDTWFSSGLWTFSTLDWADVNADPRVMDTFHPTSVLVTGFDIIFFWVARMIMMTMHFVKNEDGTPQVPFKTVYVHGLVRDGNGQKMSKSKGNVLDPIDLIDGIDLEALVEKRTSNMMNPKDAAKIEKQTRKEFPEGIPAFGTDALRFTFTSLASTGRDINFDLKRVEGYRNFCNKIWNASRFVLMNCVDSEGTAKPIDQAANPDVWELPEKWIMSRLNSTIADIHQHFAQYRLDMVSQDIYEFIWNEYCDWYVELAKASLNDDSVSDERKAQIRYVLLHVLETALRFSHPIMPYLTEQIWQTVAPLLNRKDTDSIVVADYPKTDDAQISEQVEADMAWLQELIASVRNIRGEMKLGNAVRLPVLLQNISSDEDARLSRIKNQFKALAKVESLEIVKEGDEVPLSSSSMVGQLRVLVPMKGLIDPTAELARLGKSYDKLKGQSEGIARKLGNEGFVSKAPAEVVDAEKAKLAELEGQLTAMTAQMEQLKAL</sequence>
<dbReference type="Gene3D" id="1.10.287.380">
    <property type="entry name" value="Valyl-tRNA synthetase, C-terminal domain"/>
    <property type="match status" value="1"/>
</dbReference>
<dbReference type="InterPro" id="IPR013155">
    <property type="entry name" value="M/V/L/I-tRNA-synth_anticd-bd"/>
</dbReference>
<dbReference type="SUPFAM" id="SSF47323">
    <property type="entry name" value="Anticodon-binding domain of a subclass of class I aminoacyl-tRNA synthetases"/>
    <property type="match status" value="1"/>
</dbReference>
<dbReference type="SUPFAM" id="SSF46589">
    <property type="entry name" value="tRNA-binding arm"/>
    <property type="match status" value="1"/>
</dbReference>
<feature type="short sequence motif" description="'HIGH' region" evidence="8">
    <location>
        <begin position="61"/>
        <end position="71"/>
    </location>
</feature>
<evidence type="ECO:0000259" key="9">
    <source>
        <dbReference type="Pfam" id="PF00133"/>
    </source>
</evidence>
<gene>
    <name evidence="8 12" type="primary">valS</name>
    <name evidence="12" type="ORF">GCM10016272_21300</name>
</gene>
<dbReference type="InterPro" id="IPR009008">
    <property type="entry name" value="Val/Leu/Ile-tRNA-synth_edit"/>
</dbReference>
<comment type="domain">
    <text evidence="8">ValRS has two distinct active sites: one for aminoacylation and one for editing. The misactivated threonine is translocated from the active site to the editing site.</text>
</comment>
<keyword evidence="4 8" id="KW-0067">ATP-binding</keyword>
<feature type="domain" description="Aminoacyl-tRNA synthetase class Ia" evidence="9">
    <location>
        <begin position="34"/>
        <end position="653"/>
    </location>
</feature>
<comment type="catalytic activity">
    <reaction evidence="7 8">
        <text>tRNA(Val) + L-valine + ATP = L-valyl-tRNA(Val) + AMP + diphosphate</text>
        <dbReference type="Rhea" id="RHEA:10704"/>
        <dbReference type="Rhea" id="RHEA-COMP:9672"/>
        <dbReference type="Rhea" id="RHEA-COMP:9708"/>
        <dbReference type="ChEBI" id="CHEBI:30616"/>
        <dbReference type="ChEBI" id="CHEBI:33019"/>
        <dbReference type="ChEBI" id="CHEBI:57762"/>
        <dbReference type="ChEBI" id="CHEBI:78442"/>
        <dbReference type="ChEBI" id="CHEBI:78537"/>
        <dbReference type="ChEBI" id="CHEBI:456215"/>
        <dbReference type="EC" id="6.1.1.9"/>
    </reaction>
</comment>
<evidence type="ECO:0000259" key="11">
    <source>
        <dbReference type="Pfam" id="PF10458"/>
    </source>
</evidence>
<evidence type="ECO:0000256" key="1">
    <source>
        <dbReference type="ARBA" id="ARBA00022490"/>
    </source>
</evidence>
<evidence type="ECO:0000256" key="3">
    <source>
        <dbReference type="ARBA" id="ARBA00022741"/>
    </source>
</evidence>
<comment type="domain">
    <text evidence="8">The C-terminal coiled-coil domain is crucial for aminoacylation activity.</text>
</comment>
<dbReference type="Gene3D" id="3.40.50.620">
    <property type="entry name" value="HUPs"/>
    <property type="match status" value="2"/>
</dbReference>
<keyword evidence="5 8" id="KW-0648">Protein biosynthesis</keyword>
<comment type="function">
    <text evidence="8">Catalyzes the attachment of valine to tRNA(Val). As ValRS can inadvertently accommodate and process structurally similar amino acids such as threonine, to avoid such errors, it has a 'posttransfer' editing activity that hydrolyzes mischarged Thr-tRNA(Val) in a tRNA-dependent manner.</text>
</comment>
<dbReference type="InterPro" id="IPR009080">
    <property type="entry name" value="tRNAsynth_Ia_anticodon-bd"/>
</dbReference>
<evidence type="ECO:0000259" key="10">
    <source>
        <dbReference type="Pfam" id="PF08264"/>
    </source>
</evidence>
<evidence type="ECO:0000256" key="4">
    <source>
        <dbReference type="ARBA" id="ARBA00022840"/>
    </source>
</evidence>
<keyword evidence="1 8" id="KW-0963">Cytoplasm</keyword>
<evidence type="ECO:0000313" key="12">
    <source>
        <dbReference type="EMBL" id="GHD35327.1"/>
    </source>
</evidence>
<dbReference type="Pfam" id="PF08264">
    <property type="entry name" value="Anticodon_1"/>
    <property type="match status" value="1"/>
</dbReference>
<dbReference type="PANTHER" id="PTHR11946">
    <property type="entry name" value="VALYL-TRNA SYNTHETASES"/>
    <property type="match status" value="1"/>
</dbReference>
<evidence type="ECO:0000256" key="5">
    <source>
        <dbReference type="ARBA" id="ARBA00022917"/>
    </source>
</evidence>
<feature type="domain" description="Valyl-tRNA synthetase tRNA-binding arm" evidence="11">
    <location>
        <begin position="917"/>
        <end position="979"/>
    </location>
</feature>
<dbReference type="EC" id="6.1.1.9" evidence="8"/>
<evidence type="ECO:0000313" key="13">
    <source>
        <dbReference type="Proteomes" id="UP000610203"/>
    </source>
</evidence>
<feature type="binding site" evidence="8">
    <location>
        <position position="579"/>
    </location>
    <ligand>
        <name>ATP</name>
        <dbReference type="ChEBI" id="CHEBI:30616"/>
    </ligand>
</feature>
<dbReference type="CDD" id="cd07962">
    <property type="entry name" value="Anticodon_Ia_Val"/>
    <property type="match status" value="1"/>
</dbReference>
<dbReference type="NCBIfam" id="TIGR00422">
    <property type="entry name" value="valS"/>
    <property type="match status" value="1"/>
</dbReference>
<comment type="subunit">
    <text evidence="8">Monomer.</text>
</comment>
<dbReference type="InterPro" id="IPR033705">
    <property type="entry name" value="Anticodon_Ia_Val"/>
</dbReference>
<dbReference type="HAMAP" id="MF_02004">
    <property type="entry name" value="Val_tRNA_synth_type1"/>
    <property type="match status" value="1"/>
</dbReference>
<dbReference type="NCBIfam" id="NF004349">
    <property type="entry name" value="PRK05729.1"/>
    <property type="match status" value="1"/>
</dbReference>
<dbReference type="InterPro" id="IPR001412">
    <property type="entry name" value="aa-tRNA-synth_I_CS"/>
</dbReference>
<organism evidence="12 13">
    <name type="scientific">Psychrobacter glaciei</name>
    <dbReference type="NCBI Taxonomy" id="619771"/>
    <lineage>
        <taxon>Bacteria</taxon>
        <taxon>Pseudomonadati</taxon>
        <taxon>Pseudomonadota</taxon>
        <taxon>Gammaproteobacteria</taxon>
        <taxon>Moraxellales</taxon>
        <taxon>Moraxellaceae</taxon>
        <taxon>Psychrobacter</taxon>
    </lineage>
</organism>
<feature type="short sequence motif" description="'KMSKS' region" evidence="8">
    <location>
        <begin position="576"/>
        <end position="580"/>
    </location>
</feature>
<name>A0ABQ3GS72_9GAMM</name>
<dbReference type="PRINTS" id="PR00986">
    <property type="entry name" value="TRNASYNTHVAL"/>
</dbReference>
<dbReference type="InterPro" id="IPR002300">
    <property type="entry name" value="aa-tRNA-synth_Ia"/>
</dbReference>
<keyword evidence="6 8" id="KW-0030">Aminoacyl-tRNA synthetase</keyword>
<keyword evidence="13" id="KW-1185">Reference proteome</keyword>
<dbReference type="Pfam" id="PF00133">
    <property type="entry name" value="tRNA-synt_1"/>
    <property type="match status" value="1"/>
</dbReference>
<keyword evidence="3 8" id="KW-0547">Nucleotide-binding</keyword>
<dbReference type="PANTHER" id="PTHR11946:SF93">
    <property type="entry name" value="VALINE--TRNA LIGASE, CHLOROPLASTIC_MITOCHONDRIAL 2"/>
    <property type="match status" value="1"/>
</dbReference>
<dbReference type="CDD" id="cd00817">
    <property type="entry name" value="ValRS_core"/>
    <property type="match status" value="1"/>
</dbReference>
<dbReference type="EMBL" id="BMZR01000004">
    <property type="protein sequence ID" value="GHD35327.1"/>
    <property type="molecule type" value="Genomic_DNA"/>
</dbReference>
<feature type="coiled-coil region" evidence="8">
    <location>
        <begin position="954"/>
        <end position="981"/>
    </location>
</feature>
<dbReference type="Pfam" id="PF10458">
    <property type="entry name" value="Val_tRNA-synt_C"/>
    <property type="match status" value="1"/>
</dbReference>
<dbReference type="InterPro" id="IPR010978">
    <property type="entry name" value="tRNA-bd_arm"/>
</dbReference>
<dbReference type="PROSITE" id="PS00178">
    <property type="entry name" value="AA_TRNA_LIGASE_I"/>
    <property type="match status" value="1"/>
</dbReference>
<evidence type="ECO:0000256" key="6">
    <source>
        <dbReference type="ARBA" id="ARBA00023146"/>
    </source>
</evidence>
<dbReference type="InterPro" id="IPR037118">
    <property type="entry name" value="Val-tRNA_synth_C_sf"/>
</dbReference>
<keyword evidence="2 8" id="KW-0436">Ligase</keyword>
<dbReference type="Proteomes" id="UP000610203">
    <property type="component" value="Unassembled WGS sequence"/>
</dbReference>
<dbReference type="InterPro" id="IPR002303">
    <property type="entry name" value="Valyl-tRNA_ligase"/>
</dbReference>
<dbReference type="GO" id="GO:0016874">
    <property type="term" value="F:ligase activity"/>
    <property type="evidence" value="ECO:0007669"/>
    <property type="project" value="UniProtKB-KW"/>
</dbReference>
<reference evidence="13" key="1">
    <citation type="journal article" date="2019" name="Int. J. Syst. Evol. Microbiol.">
        <title>The Global Catalogue of Microorganisms (GCM) 10K type strain sequencing project: providing services to taxonomists for standard genome sequencing and annotation.</title>
        <authorList>
            <consortium name="The Broad Institute Genomics Platform"/>
            <consortium name="The Broad Institute Genome Sequencing Center for Infectious Disease"/>
            <person name="Wu L."/>
            <person name="Ma J."/>
        </authorList>
    </citation>
    <scope>NUCLEOTIDE SEQUENCE [LARGE SCALE GENOMIC DNA]</scope>
    <source>
        <strain evidence="13">KCTC 42280</strain>
    </source>
</reference>
<dbReference type="InterPro" id="IPR014729">
    <property type="entry name" value="Rossmann-like_a/b/a_fold"/>
</dbReference>
<feature type="domain" description="Methionyl/Valyl/Leucyl/Isoleucyl-tRNA synthetase anticodon-binding" evidence="10">
    <location>
        <begin position="701"/>
        <end position="854"/>
    </location>
</feature>
<proteinExistence type="inferred from homology"/>
<accession>A0ABQ3GS72</accession>
<dbReference type="Gene3D" id="3.90.740.10">
    <property type="entry name" value="Valyl/Leucyl/Isoleucyl-tRNA synthetase, editing domain"/>
    <property type="match status" value="2"/>
</dbReference>
<comment type="subcellular location">
    <subcellularLocation>
        <location evidence="8">Cytoplasm</location>
    </subcellularLocation>
</comment>
<evidence type="ECO:0000256" key="8">
    <source>
        <dbReference type="HAMAP-Rule" id="MF_02004"/>
    </source>
</evidence>
<keyword evidence="8" id="KW-0175">Coiled coil</keyword>
<comment type="caution">
    <text evidence="12">The sequence shown here is derived from an EMBL/GenBank/DDBJ whole genome shotgun (WGS) entry which is preliminary data.</text>
</comment>
<dbReference type="Gene3D" id="1.10.730.10">
    <property type="entry name" value="Isoleucyl-tRNA Synthetase, Domain 1"/>
    <property type="match status" value="1"/>
</dbReference>
<dbReference type="InterPro" id="IPR019499">
    <property type="entry name" value="Val-tRNA_synth_tRNA-bd"/>
</dbReference>
<dbReference type="RefSeq" id="WP_189585684.1">
    <property type="nucleotide sequence ID" value="NZ_BMZR01000004.1"/>
</dbReference>
<dbReference type="SUPFAM" id="SSF50677">
    <property type="entry name" value="ValRS/IleRS/LeuRS editing domain"/>
    <property type="match status" value="1"/>
</dbReference>